<evidence type="ECO:0000313" key="8">
    <source>
        <dbReference type="Proteomes" id="UP000321379"/>
    </source>
</evidence>
<name>A0A5C8UR72_9MICO</name>
<evidence type="ECO:0000259" key="5">
    <source>
        <dbReference type="Pfam" id="PF03446"/>
    </source>
</evidence>
<proteinExistence type="inferred from homology"/>
<dbReference type="GO" id="GO:0016616">
    <property type="term" value="F:oxidoreductase activity, acting on the CH-OH group of donors, NAD or NADP as acceptor"/>
    <property type="evidence" value="ECO:0007669"/>
    <property type="project" value="TreeGrafter"/>
</dbReference>
<evidence type="ECO:0000256" key="2">
    <source>
        <dbReference type="ARBA" id="ARBA00023002"/>
    </source>
</evidence>
<dbReference type="SUPFAM" id="SSF48179">
    <property type="entry name" value="6-phosphogluconate dehydrogenase C-terminal domain-like"/>
    <property type="match status" value="1"/>
</dbReference>
<comment type="caution">
    <text evidence="7">The sequence shown here is derived from an EMBL/GenBank/DDBJ whole genome shotgun (WGS) entry which is preliminary data.</text>
</comment>
<organism evidence="7 8">
    <name type="scientific">Lacisediminihabitans profunda</name>
    <dbReference type="NCBI Taxonomy" id="2594790"/>
    <lineage>
        <taxon>Bacteria</taxon>
        <taxon>Bacillati</taxon>
        <taxon>Actinomycetota</taxon>
        <taxon>Actinomycetes</taxon>
        <taxon>Micrococcales</taxon>
        <taxon>Microbacteriaceae</taxon>
        <taxon>Lacisediminihabitans</taxon>
    </lineage>
</organism>
<dbReference type="InterPro" id="IPR036291">
    <property type="entry name" value="NAD(P)-bd_dom_sf"/>
</dbReference>
<reference evidence="7 8" key="1">
    <citation type="submission" date="2019-08" db="EMBL/GenBank/DDBJ databases">
        <title>Bacterial whole genome sequence for Glaciihabitans sp. CHu50b-6-2.</title>
        <authorList>
            <person name="Jin L."/>
        </authorList>
    </citation>
    <scope>NUCLEOTIDE SEQUENCE [LARGE SCALE GENOMIC DNA]</scope>
    <source>
        <strain evidence="7 8">CHu50b-6-2</strain>
    </source>
</reference>
<evidence type="ECO:0000256" key="3">
    <source>
        <dbReference type="ARBA" id="ARBA00023027"/>
    </source>
</evidence>
<dbReference type="PIRSF" id="PIRSF000103">
    <property type="entry name" value="HIBADH"/>
    <property type="match status" value="1"/>
</dbReference>
<keyword evidence="3" id="KW-0520">NAD</keyword>
<dbReference type="PANTHER" id="PTHR22981">
    <property type="entry name" value="3-HYDROXYISOBUTYRATE DEHYDROGENASE-RELATED"/>
    <property type="match status" value="1"/>
</dbReference>
<keyword evidence="2" id="KW-0560">Oxidoreductase</keyword>
<dbReference type="PANTHER" id="PTHR22981:SF7">
    <property type="entry name" value="3-HYDROXYISOBUTYRATE DEHYDROGENASE, MITOCHONDRIAL"/>
    <property type="match status" value="1"/>
</dbReference>
<dbReference type="AlphaFoldDB" id="A0A5C8UR72"/>
<dbReference type="GO" id="GO:0050661">
    <property type="term" value="F:NADP binding"/>
    <property type="evidence" value="ECO:0007669"/>
    <property type="project" value="InterPro"/>
</dbReference>
<dbReference type="SUPFAM" id="SSF51735">
    <property type="entry name" value="NAD(P)-binding Rossmann-fold domains"/>
    <property type="match status" value="1"/>
</dbReference>
<dbReference type="InterPro" id="IPR013328">
    <property type="entry name" value="6PGD_dom2"/>
</dbReference>
<evidence type="ECO:0000256" key="1">
    <source>
        <dbReference type="ARBA" id="ARBA00009080"/>
    </source>
</evidence>
<dbReference type="Gene3D" id="3.40.50.720">
    <property type="entry name" value="NAD(P)-binding Rossmann-like Domain"/>
    <property type="match status" value="1"/>
</dbReference>
<gene>
    <name evidence="7" type="ORF">FVP33_12560</name>
</gene>
<dbReference type="GO" id="GO:0051287">
    <property type="term" value="F:NAD binding"/>
    <property type="evidence" value="ECO:0007669"/>
    <property type="project" value="InterPro"/>
</dbReference>
<evidence type="ECO:0000313" key="7">
    <source>
        <dbReference type="EMBL" id="TXN29957.1"/>
    </source>
</evidence>
<dbReference type="Pfam" id="PF03446">
    <property type="entry name" value="NAD_binding_2"/>
    <property type="match status" value="1"/>
</dbReference>
<accession>A0A5C8UR72</accession>
<dbReference type="Proteomes" id="UP000321379">
    <property type="component" value="Unassembled WGS sequence"/>
</dbReference>
<evidence type="ECO:0000256" key="4">
    <source>
        <dbReference type="PIRSR" id="PIRSR000103-1"/>
    </source>
</evidence>
<dbReference type="InterPro" id="IPR029154">
    <property type="entry name" value="HIBADH-like_NADP-bd"/>
</dbReference>
<feature type="domain" description="6-phosphogluconate dehydrogenase NADP-binding" evidence="5">
    <location>
        <begin position="9"/>
        <end position="163"/>
    </location>
</feature>
<dbReference type="Pfam" id="PF14833">
    <property type="entry name" value="NAD_binding_11"/>
    <property type="match status" value="1"/>
</dbReference>
<dbReference type="RefSeq" id="WP_147784000.1">
    <property type="nucleotide sequence ID" value="NZ_VRMG01000008.1"/>
</dbReference>
<dbReference type="InterPro" id="IPR015815">
    <property type="entry name" value="HIBADH-related"/>
</dbReference>
<feature type="domain" description="3-hydroxyisobutyrate dehydrogenase-like NAD-binding" evidence="6">
    <location>
        <begin position="169"/>
        <end position="290"/>
    </location>
</feature>
<evidence type="ECO:0000259" key="6">
    <source>
        <dbReference type="Pfam" id="PF14833"/>
    </source>
</evidence>
<comment type="similarity">
    <text evidence="1">Belongs to the HIBADH-related family.</text>
</comment>
<keyword evidence="8" id="KW-1185">Reference proteome</keyword>
<dbReference type="Gene3D" id="1.10.1040.10">
    <property type="entry name" value="N-(1-d-carboxylethyl)-l-norvaline Dehydrogenase, domain 2"/>
    <property type="match status" value="1"/>
</dbReference>
<dbReference type="EMBL" id="VRMG01000008">
    <property type="protein sequence ID" value="TXN29957.1"/>
    <property type="molecule type" value="Genomic_DNA"/>
</dbReference>
<protein>
    <submittedName>
        <fullName evidence="7">NAD(P)-dependent oxidoreductase</fullName>
    </submittedName>
</protein>
<feature type="active site" evidence="4">
    <location>
        <position position="175"/>
    </location>
</feature>
<sequence>MTESGAITTIGFIGLGHMGGPMTRRLVDAGFAVQAYDVVEQARAAAVAAGATEAEVLGAAARGADAVILMLPNSQIVASVVGDPGLIAALAPGTLIIDMSSSEPMKTRELADSLARVGVPMIDAPVSGGVKGAETGKLTIMVGGSDEDVARAWPVFEALGKPVRAGSIGSGHAVKALNNLLSATHLLVTSEAIVAGRKFGLDPEVMLSIFNGSSGRSGSTENKWPNFILPETYNSGFGLRLMLKDMKIAVQLAEQAGAPGELGADAVAVWERAAADLPATADHTEIARWLAEKT</sequence>
<dbReference type="InterPro" id="IPR006115">
    <property type="entry name" value="6PGDH_NADP-bd"/>
</dbReference>
<dbReference type="InterPro" id="IPR008927">
    <property type="entry name" value="6-PGluconate_DH-like_C_sf"/>
</dbReference>